<protein>
    <recommendedName>
        <fullName evidence="3">histidine kinase</fullName>
        <ecNumber evidence="3">2.7.13.3</ecNumber>
    </recommendedName>
</protein>
<feature type="transmembrane region" description="Helical" evidence="9">
    <location>
        <begin position="44"/>
        <end position="71"/>
    </location>
</feature>
<evidence type="ECO:0000256" key="3">
    <source>
        <dbReference type="ARBA" id="ARBA00012438"/>
    </source>
</evidence>
<dbReference type="Proteomes" id="UP000058857">
    <property type="component" value="Chromosome 1"/>
</dbReference>
<dbReference type="GO" id="GO:0005886">
    <property type="term" value="C:plasma membrane"/>
    <property type="evidence" value="ECO:0007669"/>
    <property type="project" value="UniProtKB-SubCell"/>
</dbReference>
<evidence type="ECO:0000256" key="4">
    <source>
        <dbReference type="ARBA" id="ARBA00022475"/>
    </source>
</evidence>
<evidence type="ECO:0000256" key="6">
    <source>
        <dbReference type="ARBA" id="ARBA00022989"/>
    </source>
</evidence>
<evidence type="ECO:0000256" key="8">
    <source>
        <dbReference type="SAM" id="Coils"/>
    </source>
</evidence>
<dbReference type="GO" id="GO:0004673">
    <property type="term" value="F:protein histidine kinase activity"/>
    <property type="evidence" value="ECO:0007669"/>
    <property type="project" value="UniProtKB-EC"/>
</dbReference>
<dbReference type="InterPro" id="IPR035965">
    <property type="entry name" value="PAS-like_dom_sf"/>
</dbReference>
<name>A0A0S2ILD6_LEPBO</name>
<dbReference type="PROSITE" id="PS50109">
    <property type="entry name" value="HIS_KIN"/>
    <property type="match status" value="1"/>
</dbReference>
<dbReference type="PATRIC" id="fig|280505.15.peg.100"/>
<keyword evidence="5 9" id="KW-0812">Transmembrane</keyword>
<feature type="transmembrane region" description="Helical" evidence="9">
    <location>
        <begin position="282"/>
        <end position="303"/>
    </location>
</feature>
<sequence length="726" mass="82872">MILSLRFKRIIRTSGIVFISGFIYYFSTQIGRDDLIYPGYTSPIWLASGVALGLTLLLGNCAIFGIFLASFLSSSGMDLSSGVWIDIGKNLYLSFLIGLFSALQSYIGKVVLSGRIPKYRISDRTQFVFLFIFLEAIVCIVGSMGSVASMYFLGKIEFSLIRQSWLTWWIRDTLGVYIGTPFILFWFQGYYKIPRWKEFLESTVLFLLIVFFSLASFGFITSISSFGYPLAYVLVPLILWSAFRLGERASSLAVVLSSIIAILGMVSESPQFYGESTNASNILLQFFVAVLSITSLLIASMVNERKEAENQLRISHQSLEEKVEERTHELLRSNEILREEIQEKNEARAALEKSQIRYMGLFEHLPVAIIEADYSQLKQILDSLPFDIQGDAFSDYAETHPDFVRLCFDSIQVIGVNQETVNLLRVESADAVYKNWKLFFSQDNFKVFRRVLRKIREKSYFYEVEVDFRVYDNTRLNIKIRWSVPPGFESSLSSVIVTLLDFTEIKSAERKLQLSLDEKEVMLKEIHHRVKNNLQVISSLLSMQSDYVQDKQSLSVFIESQNRLRTMSMIHEELYQSENLGKIQYSVYIEKLLNQLFQVYGKSDSVVLVTVLESLDITINRAIPIGLIINELVSNSLKYAFPEGESITRKPELRITLSKLDENLEMRIEDNGIGMPFGFDLEDSNSLGLKLVNILVRQLGGKIDFSSDSKRGTQFKIHIPLAVNLI</sequence>
<dbReference type="SUPFAM" id="SSF55785">
    <property type="entry name" value="PYP-like sensor domain (PAS domain)"/>
    <property type="match status" value="1"/>
</dbReference>
<feature type="transmembrane region" description="Helical" evidence="9">
    <location>
        <begin position="226"/>
        <end position="243"/>
    </location>
</feature>
<evidence type="ECO:0000256" key="2">
    <source>
        <dbReference type="ARBA" id="ARBA00004651"/>
    </source>
</evidence>
<dbReference type="Gene3D" id="3.30.565.10">
    <property type="entry name" value="Histidine kinase-like ATPase, C-terminal domain"/>
    <property type="match status" value="1"/>
</dbReference>
<evidence type="ECO:0000256" key="1">
    <source>
        <dbReference type="ARBA" id="ARBA00000085"/>
    </source>
</evidence>
<reference evidence="11 12" key="1">
    <citation type="journal article" date="2015" name="PLoS Negl. Trop. Dis.">
        <title>Distribution of Plasmids in Distinct Leptospira Pathogenic Species.</title>
        <authorList>
            <person name="Wang Y."/>
            <person name="Zhuang X."/>
            <person name="Zhong Y."/>
            <person name="Zhang C."/>
            <person name="Zhang Y."/>
            <person name="Zeng L."/>
            <person name="Zhu Y."/>
            <person name="He P."/>
            <person name="Dong K."/>
            <person name="Pal U."/>
            <person name="Guo X."/>
            <person name="Qin J."/>
        </authorList>
    </citation>
    <scope>NUCLEOTIDE SEQUENCE [LARGE SCALE GENOMIC DNA]</scope>
    <source>
        <strain evidence="11 12">56604</strain>
    </source>
</reference>
<comment type="subcellular location">
    <subcellularLocation>
        <location evidence="2">Cell membrane</location>
        <topology evidence="2">Multi-pass membrane protein</topology>
    </subcellularLocation>
</comment>
<dbReference type="AlphaFoldDB" id="A0A0S2ILD6"/>
<dbReference type="PRINTS" id="PR00344">
    <property type="entry name" value="BCTRLSENSOR"/>
</dbReference>
<feature type="transmembrane region" description="Helical" evidence="9">
    <location>
        <begin position="199"/>
        <end position="220"/>
    </location>
</feature>
<keyword evidence="7 9" id="KW-0472">Membrane</keyword>
<gene>
    <name evidence="11" type="ORF">LBBP_00108</name>
</gene>
<feature type="transmembrane region" description="Helical" evidence="9">
    <location>
        <begin position="127"/>
        <end position="153"/>
    </location>
</feature>
<feature type="coiled-coil region" evidence="8">
    <location>
        <begin position="305"/>
        <end position="357"/>
    </location>
</feature>
<proteinExistence type="predicted"/>
<accession>A0A0S2ILD6</accession>
<evidence type="ECO:0000256" key="7">
    <source>
        <dbReference type="ARBA" id="ARBA00023136"/>
    </source>
</evidence>
<dbReference type="PANTHER" id="PTHR43065:SF23">
    <property type="entry name" value="SENSOR HISTIDINE KINASE PDTAS"/>
    <property type="match status" value="1"/>
</dbReference>
<keyword evidence="8" id="KW-0175">Coiled coil</keyword>
<dbReference type="InterPro" id="IPR036890">
    <property type="entry name" value="HATPase_C_sf"/>
</dbReference>
<keyword evidence="6 9" id="KW-1133">Transmembrane helix</keyword>
<dbReference type="InterPro" id="IPR011495">
    <property type="entry name" value="Sig_transdc_His_kin_sub2_dim/P"/>
</dbReference>
<keyword evidence="4" id="KW-1003">Cell membrane</keyword>
<dbReference type="SMART" id="SM00387">
    <property type="entry name" value="HATPase_c"/>
    <property type="match status" value="1"/>
</dbReference>
<dbReference type="InterPro" id="IPR007895">
    <property type="entry name" value="MASE1"/>
</dbReference>
<evidence type="ECO:0000256" key="9">
    <source>
        <dbReference type="SAM" id="Phobius"/>
    </source>
</evidence>
<evidence type="ECO:0000313" key="12">
    <source>
        <dbReference type="Proteomes" id="UP000058857"/>
    </source>
</evidence>
<dbReference type="EC" id="2.7.13.3" evidence="3"/>
<evidence type="ECO:0000313" key="11">
    <source>
        <dbReference type="EMBL" id="ALO24480.1"/>
    </source>
</evidence>
<comment type="catalytic activity">
    <reaction evidence="1">
        <text>ATP + protein L-histidine = ADP + protein N-phospho-L-histidine.</text>
        <dbReference type="EC" id="2.7.13.3"/>
    </reaction>
</comment>
<feature type="transmembrane region" description="Helical" evidence="9">
    <location>
        <begin position="165"/>
        <end position="187"/>
    </location>
</feature>
<dbReference type="PANTHER" id="PTHR43065">
    <property type="entry name" value="SENSOR HISTIDINE KINASE"/>
    <property type="match status" value="1"/>
</dbReference>
<dbReference type="InterPro" id="IPR004358">
    <property type="entry name" value="Sig_transdc_His_kin-like_C"/>
</dbReference>
<evidence type="ECO:0000259" key="10">
    <source>
        <dbReference type="PROSITE" id="PS50109"/>
    </source>
</evidence>
<dbReference type="Pfam" id="PF02518">
    <property type="entry name" value="HATPase_c"/>
    <property type="match status" value="1"/>
</dbReference>
<dbReference type="EMBL" id="CP012029">
    <property type="protein sequence ID" value="ALO24480.1"/>
    <property type="molecule type" value="Genomic_DNA"/>
</dbReference>
<organism evidence="11">
    <name type="scientific">Leptospira borgpetersenii serovar Ballum</name>
    <dbReference type="NCBI Taxonomy" id="280505"/>
    <lineage>
        <taxon>Bacteria</taxon>
        <taxon>Pseudomonadati</taxon>
        <taxon>Spirochaetota</taxon>
        <taxon>Spirochaetia</taxon>
        <taxon>Leptospirales</taxon>
        <taxon>Leptospiraceae</taxon>
        <taxon>Leptospira</taxon>
    </lineage>
</organism>
<dbReference type="Gene3D" id="3.30.450.20">
    <property type="entry name" value="PAS domain"/>
    <property type="match status" value="1"/>
</dbReference>
<dbReference type="Pfam" id="PF07568">
    <property type="entry name" value="HisKA_2"/>
    <property type="match status" value="1"/>
</dbReference>
<feature type="domain" description="Histidine kinase" evidence="10">
    <location>
        <begin position="525"/>
        <end position="723"/>
    </location>
</feature>
<feature type="transmembrane region" description="Helical" evidence="9">
    <location>
        <begin position="250"/>
        <end position="267"/>
    </location>
</feature>
<dbReference type="InterPro" id="IPR005467">
    <property type="entry name" value="His_kinase_dom"/>
</dbReference>
<dbReference type="Pfam" id="PF05231">
    <property type="entry name" value="MASE1"/>
    <property type="match status" value="1"/>
</dbReference>
<dbReference type="InterPro" id="IPR003594">
    <property type="entry name" value="HATPase_dom"/>
</dbReference>
<dbReference type="SUPFAM" id="SSF55874">
    <property type="entry name" value="ATPase domain of HSP90 chaperone/DNA topoisomerase II/histidine kinase"/>
    <property type="match status" value="1"/>
</dbReference>
<feature type="transmembrane region" description="Helical" evidence="9">
    <location>
        <begin position="91"/>
        <end position="107"/>
    </location>
</feature>
<evidence type="ECO:0000256" key="5">
    <source>
        <dbReference type="ARBA" id="ARBA00022692"/>
    </source>
</evidence>